<name>A0A8J3NGE7_9ACTN</name>
<dbReference type="AlphaFoldDB" id="A0A8J3NGE7"/>
<gene>
    <name evidence="1" type="ORF">Cba03nite_16260</name>
</gene>
<dbReference type="Proteomes" id="UP000601223">
    <property type="component" value="Unassembled WGS sequence"/>
</dbReference>
<keyword evidence="2" id="KW-1185">Reference proteome</keyword>
<comment type="caution">
    <text evidence="1">The sequence shown here is derived from an EMBL/GenBank/DDBJ whole genome shotgun (WGS) entry which is preliminary data.</text>
</comment>
<protein>
    <recommendedName>
        <fullName evidence="3">Aminoglycoside phosphotransferase domain-containing protein</fullName>
    </recommendedName>
</protein>
<dbReference type="Gene3D" id="3.90.1200.10">
    <property type="match status" value="1"/>
</dbReference>
<sequence>MQADAQPLPFNAGNPATVGVWRVRHGTTTAIEKIIQPPPTAFTGSPQWQTSTDPLHWNYWKRELLAYRTGLCREVFADAGLCAPAVLDARKLPEGRWRLVLADCPGRTAAAWTVADSGDFANRLGRAQARFVHQVPRISWLSHNWLGQYLADRDVDPDPDWTGAFAQTWPPHLRAGLQRLWERRRELLAVAAALPRTLCHLDVWPMNLFTTGDQYSIIDWAFIGEGAVGEDVSNLIVDSMTDGLYPPSILPELVSASTEGYLAGLRASGCRLDVATVRRGIAATGAAKYTWLAPAMLRAAQRAEPVGAVHYGLARPATEAFDHRRELFELLVSWARLAEDG</sequence>
<proteinExistence type="predicted"/>
<accession>A0A8J3NGE7</accession>
<dbReference type="InterPro" id="IPR011009">
    <property type="entry name" value="Kinase-like_dom_sf"/>
</dbReference>
<dbReference type="RefSeq" id="WP_203744193.1">
    <property type="nucleotide sequence ID" value="NZ_BONF01000009.1"/>
</dbReference>
<dbReference type="EMBL" id="BONF01000009">
    <property type="protein sequence ID" value="GIF80277.1"/>
    <property type="molecule type" value="Genomic_DNA"/>
</dbReference>
<reference evidence="1 2" key="1">
    <citation type="submission" date="2021-01" db="EMBL/GenBank/DDBJ databases">
        <title>Whole genome shotgun sequence of Catellatospora bangladeshensis NBRC 107357.</title>
        <authorList>
            <person name="Komaki H."/>
            <person name="Tamura T."/>
        </authorList>
    </citation>
    <scope>NUCLEOTIDE SEQUENCE [LARGE SCALE GENOMIC DNA]</scope>
    <source>
        <strain evidence="1 2">NBRC 107357</strain>
    </source>
</reference>
<evidence type="ECO:0008006" key="3">
    <source>
        <dbReference type="Google" id="ProtNLM"/>
    </source>
</evidence>
<evidence type="ECO:0000313" key="2">
    <source>
        <dbReference type="Proteomes" id="UP000601223"/>
    </source>
</evidence>
<dbReference type="SUPFAM" id="SSF56112">
    <property type="entry name" value="Protein kinase-like (PK-like)"/>
    <property type="match status" value="1"/>
</dbReference>
<evidence type="ECO:0000313" key="1">
    <source>
        <dbReference type="EMBL" id="GIF80277.1"/>
    </source>
</evidence>
<organism evidence="1 2">
    <name type="scientific">Catellatospora bangladeshensis</name>
    <dbReference type="NCBI Taxonomy" id="310355"/>
    <lineage>
        <taxon>Bacteria</taxon>
        <taxon>Bacillati</taxon>
        <taxon>Actinomycetota</taxon>
        <taxon>Actinomycetes</taxon>
        <taxon>Micromonosporales</taxon>
        <taxon>Micromonosporaceae</taxon>
        <taxon>Catellatospora</taxon>
    </lineage>
</organism>